<keyword evidence="9" id="KW-0066">ATP synthesis</keyword>
<dbReference type="InterPro" id="IPR035968">
    <property type="entry name" value="ATP_synth_F1_ATPase_gsu"/>
</dbReference>
<evidence type="ECO:0000256" key="5">
    <source>
        <dbReference type="ARBA" id="ARBA00022781"/>
    </source>
</evidence>
<evidence type="ECO:0000256" key="3">
    <source>
        <dbReference type="ARBA" id="ARBA00007681"/>
    </source>
</evidence>
<gene>
    <name evidence="10" type="ORF">GYA37_03770</name>
</gene>
<comment type="subcellular location">
    <subcellularLocation>
        <location evidence="2">Membrane</location>
        <topology evidence="2">Peripheral membrane protein</topology>
    </subcellularLocation>
</comment>
<evidence type="ECO:0000313" key="10">
    <source>
        <dbReference type="EMBL" id="NMB91933.1"/>
    </source>
</evidence>
<dbReference type="AlphaFoldDB" id="A0A7X9E7V2"/>
<dbReference type="PRINTS" id="PR00126">
    <property type="entry name" value="ATPASEGAMMA"/>
</dbReference>
<dbReference type="GO" id="GO:0045259">
    <property type="term" value="C:proton-transporting ATP synthase complex"/>
    <property type="evidence" value="ECO:0007669"/>
    <property type="project" value="UniProtKB-KW"/>
</dbReference>
<accession>A0A7X9E7V2</accession>
<evidence type="ECO:0000313" key="11">
    <source>
        <dbReference type="Proteomes" id="UP000590542"/>
    </source>
</evidence>
<dbReference type="Gene3D" id="3.40.1380.10">
    <property type="match status" value="1"/>
</dbReference>
<evidence type="ECO:0000256" key="6">
    <source>
        <dbReference type="ARBA" id="ARBA00023065"/>
    </source>
</evidence>
<dbReference type="EMBL" id="JAAZNV010000012">
    <property type="protein sequence ID" value="NMB91933.1"/>
    <property type="molecule type" value="Genomic_DNA"/>
</dbReference>
<evidence type="ECO:0000256" key="2">
    <source>
        <dbReference type="ARBA" id="ARBA00004170"/>
    </source>
</evidence>
<evidence type="ECO:0000256" key="8">
    <source>
        <dbReference type="ARBA" id="ARBA00023196"/>
    </source>
</evidence>
<keyword evidence="6" id="KW-0406">Ion transport</keyword>
<keyword evidence="7" id="KW-0472">Membrane</keyword>
<keyword evidence="4" id="KW-0813">Transport</keyword>
<reference evidence="10 11" key="1">
    <citation type="journal article" date="2020" name="Biotechnol. Biofuels">
        <title>New insights from the biogas microbiome by comprehensive genome-resolved metagenomics of nearly 1600 species originating from multiple anaerobic digesters.</title>
        <authorList>
            <person name="Campanaro S."/>
            <person name="Treu L."/>
            <person name="Rodriguez-R L.M."/>
            <person name="Kovalovszki A."/>
            <person name="Ziels R.M."/>
            <person name="Maus I."/>
            <person name="Zhu X."/>
            <person name="Kougias P.G."/>
            <person name="Basile A."/>
            <person name="Luo G."/>
            <person name="Schluter A."/>
            <person name="Konstantinidis K.T."/>
            <person name="Angelidaki I."/>
        </authorList>
    </citation>
    <scope>NUCLEOTIDE SEQUENCE [LARGE SCALE GENOMIC DNA]</scope>
    <source>
        <strain evidence="10">AS27yjCOA_202</strain>
    </source>
</reference>
<dbReference type="SUPFAM" id="SSF52943">
    <property type="entry name" value="ATP synthase (F1-ATPase), gamma subunit"/>
    <property type="match status" value="1"/>
</dbReference>
<sequence length="284" mass="32780">MKRVKYLKMEKESLSDFLNMIEAYEEISAIRMRKVKKSILERREFMQGLNEAFAYIAYAYKVYRNSLKDKSQHNVLNTNGKTVSVLLSSNTGLYGDVVRSTYDLFENDIKDSETDVVIVGRMGKKFYDESESKKPYEVFEMSDSGADEANVKKLLDYVINYTNVIVYHGVFKSILTQEPFKTMVTGELMKIEKSLDSYDTRFLFEPSVEKVAEHFEKQIASLIFEQTMFESSLSKFASRMVSLDKSADNVGLKIRYLSFNLSKAKHKDINAGLQSRIFGGILWR</sequence>
<dbReference type="GO" id="GO:0046933">
    <property type="term" value="F:proton-transporting ATP synthase activity, rotational mechanism"/>
    <property type="evidence" value="ECO:0007669"/>
    <property type="project" value="InterPro"/>
</dbReference>
<comment type="caution">
    <text evidence="10">The sequence shown here is derived from an EMBL/GenBank/DDBJ whole genome shotgun (WGS) entry which is preliminary data.</text>
</comment>
<comment type="similarity">
    <text evidence="3">Belongs to the ATPase gamma chain family.</text>
</comment>
<evidence type="ECO:0000256" key="1">
    <source>
        <dbReference type="ARBA" id="ARBA00003456"/>
    </source>
</evidence>
<evidence type="ECO:0000256" key="9">
    <source>
        <dbReference type="ARBA" id="ARBA00023310"/>
    </source>
</evidence>
<comment type="function">
    <text evidence="1">Produces ATP from ADP in the presence of a proton gradient across the membrane. The gamma chain is believed to be important in regulating ATPase activity and the flow of protons through the CF(0) complex.</text>
</comment>
<keyword evidence="8" id="KW-0139">CF(1)</keyword>
<dbReference type="Pfam" id="PF00231">
    <property type="entry name" value="ATP-synt"/>
    <property type="match status" value="1"/>
</dbReference>
<organism evidence="10 11">
    <name type="scientific">candidate division WWE3 bacterium</name>
    <dbReference type="NCBI Taxonomy" id="2053526"/>
    <lineage>
        <taxon>Bacteria</taxon>
        <taxon>Katanobacteria</taxon>
    </lineage>
</organism>
<dbReference type="Proteomes" id="UP000590542">
    <property type="component" value="Unassembled WGS sequence"/>
</dbReference>
<proteinExistence type="inferred from homology"/>
<name>A0A7X9E7V2_UNCKA</name>
<keyword evidence="5" id="KW-0375">Hydrogen ion transport</keyword>
<dbReference type="InterPro" id="IPR000131">
    <property type="entry name" value="ATP_synth_F1_gsu"/>
</dbReference>
<evidence type="ECO:0000256" key="4">
    <source>
        <dbReference type="ARBA" id="ARBA00022448"/>
    </source>
</evidence>
<evidence type="ECO:0000256" key="7">
    <source>
        <dbReference type="ARBA" id="ARBA00023136"/>
    </source>
</evidence>
<evidence type="ECO:0008006" key="12">
    <source>
        <dbReference type="Google" id="ProtNLM"/>
    </source>
</evidence>
<protein>
    <recommendedName>
        <fullName evidence="12">F0F1 ATP synthase subunit gamma</fullName>
    </recommendedName>
</protein>